<reference evidence="7 8" key="1">
    <citation type="submission" date="2020-04" db="EMBL/GenBank/DDBJ databases">
        <authorList>
            <person name="Liu A."/>
        </authorList>
    </citation>
    <scope>NUCLEOTIDE SEQUENCE [LARGE SCALE GENOMIC DNA]</scope>
    <source>
        <strain evidence="7 8">RZ02</strain>
    </source>
</reference>
<accession>A0A848QN61</accession>
<feature type="domain" description="HTH tetR-type" evidence="6">
    <location>
        <begin position="10"/>
        <end position="70"/>
    </location>
</feature>
<evidence type="ECO:0000313" key="8">
    <source>
        <dbReference type="Proteomes" id="UP000561181"/>
    </source>
</evidence>
<comment type="caution">
    <text evidence="7">The sequence shown here is derived from an EMBL/GenBank/DDBJ whole genome shotgun (WGS) entry which is preliminary data.</text>
</comment>
<dbReference type="PROSITE" id="PS50977">
    <property type="entry name" value="HTH_TETR_2"/>
    <property type="match status" value="1"/>
</dbReference>
<name>A0A848QN61_9SPHN</name>
<evidence type="ECO:0000256" key="1">
    <source>
        <dbReference type="ARBA" id="ARBA00023015"/>
    </source>
</evidence>
<evidence type="ECO:0000259" key="6">
    <source>
        <dbReference type="PROSITE" id="PS50977"/>
    </source>
</evidence>
<dbReference type="InterPro" id="IPR009057">
    <property type="entry name" value="Homeodomain-like_sf"/>
</dbReference>
<dbReference type="Pfam" id="PF13305">
    <property type="entry name" value="TetR_C_33"/>
    <property type="match status" value="1"/>
</dbReference>
<dbReference type="InterPro" id="IPR001763">
    <property type="entry name" value="Rhodanese-like_dom"/>
</dbReference>
<organism evidence="7 8">
    <name type="scientific">Pontixanthobacter rizhaonensis</name>
    <dbReference type="NCBI Taxonomy" id="2730337"/>
    <lineage>
        <taxon>Bacteria</taxon>
        <taxon>Pseudomonadati</taxon>
        <taxon>Pseudomonadota</taxon>
        <taxon>Alphaproteobacteria</taxon>
        <taxon>Sphingomonadales</taxon>
        <taxon>Erythrobacteraceae</taxon>
        <taxon>Pontixanthobacter</taxon>
    </lineage>
</organism>
<dbReference type="EMBL" id="JABCRE010000003">
    <property type="protein sequence ID" value="NMW32123.1"/>
    <property type="molecule type" value="Genomic_DNA"/>
</dbReference>
<dbReference type="Proteomes" id="UP000561181">
    <property type="component" value="Unassembled WGS sequence"/>
</dbReference>
<evidence type="ECO:0000313" key="7">
    <source>
        <dbReference type="EMBL" id="NMW32123.1"/>
    </source>
</evidence>
<dbReference type="RefSeq" id="WP_170012495.1">
    <property type="nucleotide sequence ID" value="NZ_JABCRE010000003.1"/>
</dbReference>
<dbReference type="SUPFAM" id="SSF48498">
    <property type="entry name" value="Tetracyclin repressor-like, C-terminal domain"/>
    <property type="match status" value="1"/>
</dbReference>
<keyword evidence="2 4" id="KW-0238">DNA-binding</keyword>
<gene>
    <name evidence="7" type="ORF">HKD42_08625</name>
</gene>
<dbReference type="Gene3D" id="1.10.357.10">
    <property type="entry name" value="Tetracycline Repressor, domain 2"/>
    <property type="match status" value="1"/>
</dbReference>
<dbReference type="PROSITE" id="PS50206">
    <property type="entry name" value="RHODANESE_3"/>
    <property type="match status" value="1"/>
</dbReference>
<feature type="DNA-binding region" description="H-T-H motif" evidence="4">
    <location>
        <begin position="33"/>
        <end position="52"/>
    </location>
</feature>
<dbReference type="Pfam" id="PF00440">
    <property type="entry name" value="TetR_N"/>
    <property type="match status" value="1"/>
</dbReference>
<evidence type="ECO:0000259" key="5">
    <source>
        <dbReference type="PROSITE" id="PS50206"/>
    </source>
</evidence>
<feature type="domain" description="Rhodanese" evidence="5">
    <location>
        <begin position="68"/>
        <end position="105"/>
    </location>
</feature>
<sequence length="199" mass="21771">MGRRSDHTPQQLRDLLIDHGHKLMAEVGYARFSGREVAKRAGYSVGTIYNVFGSLDGLLSAINTRTFGLWAQHLQGALATAGHDRIASLVRGYFSFALENPNVWSAIYDHRLPDGQSLSPADLEGRALLTSIVEQEVRKALPDTVDLDLARYSRSLIASVHGHCSYVVSGSFALLDETDPVGSALDRVRESLSVHQNAQ</sequence>
<dbReference type="GO" id="GO:0003700">
    <property type="term" value="F:DNA-binding transcription factor activity"/>
    <property type="evidence" value="ECO:0007669"/>
    <property type="project" value="TreeGrafter"/>
</dbReference>
<dbReference type="InterPro" id="IPR036271">
    <property type="entry name" value="Tet_transcr_reg_TetR-rel_C_sf"/>
</dbReference>
<dbReference type="PANTHER" id="PTHR30055:SF234">
    <property type="entry name" value="HTH-TYPE TRANSCRIPTIONAL REGULATOR BETI"/>
    <property type="match status" value="1"/>
</dbReference>
<evidence type="ECO:0000256" key="3">
    <source>
        <dbReference type="ARBA" id="ARBA00023163"/>
    </source>
</evidence>
<dbReference type="GO" id="GO:0000976">
    <property type="term" value="F:transcription cis-regulatory region binding"/>
    <property type="evidence" value="ECO:0007669"/>
    <property type="project" value="TreeGrafter"/>
</dbReference>
<keyword evidence="3" id="KW-0804">Transcription</keyword>
<evidence type="ECO:0000256" key="4">
    <source>
        <dbReference type="PROSITE-ProRule" id="PRU00335"/>
    </source>
</evidence>
<dbReference type="AlphaFoldDB" id="A0A848QN61"/>
<protein>
    <submittedName>
        <fullName evidence="7">TetR/AcrR family transcriptional regulator</fullName>
    </submittedName>
</protein>
<evidence type="ECO:0000256" key="2">
    <source>
        <dbReference type="ARBA" id="ARBA00023125"/>
    </source>
</evidence>
<dbReference type="SUPFAM" id="SSF46689">
    <property type="entry name" value="Homeodomain-like"/>
    <property type="match status" value="1"/>
</dbReference>
<dbReference type="InterPro" id="IPR050109">
    <property type="entry name" value="HTH-type_TetR-like_transc_reg"/>
</dbReference>
<dbReference type="InterPro" id="IPR001647">
    <property type="entry name" value="HTH_TetR"/>
</dbReference>
<dbReference type="InterPro" id="IPR025996">
    <property type="entry name" value="MT1864/Rv1816-like_C"/>
</dbReference>
<keyword evidence="8" id="KW-1185">Reference proteome</keyword>
<dbReference type="PRINTS" id="PR00455">
    <property type="entry name" value="HTHTETR"/>
</dbReference>
<keyword evidence="1" id="KW-0805">Transcription regulation</keyword>
<dbReference type="PANTHER" id="PTHR30055">
    <property type="entry name" value="HTH-TYPE TRANSCRIPTIONAL REGULATOR RUTR"/>
    <property type="match status" value="1"/>
</dbReference>
<proteinExistence type="predicted"/>